<sequence length="105" mass="11467">MSAKIQAALGILMVVGFLVLSIRTSRQRADLLGNGVCVSGVVKDSYYLKSTWKTKVALLYEGRIYENDGVASEKYKIGDSIRVKILPNDPDGLILISDSEDAICE</sequence>
<proteinExistence type="predicted"/>
<evidence type="ECO:0000313" key="2">
    <source>
        <dbReference type="Proteomes" id="UP000626554"/>
    </source>
</evidence>
<evidence type="ECO:0000313" key="1">
    <source>
        <dbReference type="EMBL" id="NVO83733.1"/>
    </source>
</evidence>
<keyword evidence="2" id="KW-1185">Reference proteome</keyword>
<organism evidence="1 2">
    <name type="scientific">Hymenobacter terrestris</name>
    <dbReference type="NCBI Taxonomy" id="2748310"/>
    <lineage>
        <taxon>Bacteria</taxon>
        <taxon>Pseudomonadati</taxon>
        <taxon>Bacteroidota</taxon>
        <taxon>Cytophagia</taxon>
        <taxon>Cytophagales</taxon>
        <taxon>Hymenobacteraceae</taxon>
        <taxon>Hymenobacter</taxon>
    </lineage>
</organism>
<accession>A0ABX2PYG2</accession>
<comment type="caution">
    <text evidence="1">The sequence shown here is derived from an EMBL/GenBank/DDBJ whole genome shotgun (WGS) entry which is preliminary data.</text>
</comment>
<name>A0ABX2PYG2_9BACT</name>
<gene>
    <name evidence="1" type="ORF">HW556_02455</name>
</gene>
<protein>
    <recommendedName>
        <fullName evidence="3">DUF3592 domain-containing protein</fullName>
    </recommendedName>
</protein>
<dbReference type="RefSeq" id="WP_176897653.1">
    <property type="nucleotide sequence ID" value="NZ_JABKAV010000004.1"/>
</dbReference>
<dbReference type="EMBL" id="JABKAV010000004">
    <property type="protein sequence ID" value="NVO83733.1"/>
    <property type="molecule type" value="Genomic_DNA"/>
</dbReference>
<evidence type="ECO:0008006" key="3">
    <source>
        <dbReference type="Google" id="ProtNLM"/>
    </source>
</evidence>
<dbReference type="Proteomes" id="UP000626554">
    <property type="component" value="Unassembled WGS sequence"/>
</dbReference>
<reference evidence="1 2" key="1">
    <citation type="submission" date="2020-05" db="EMBL/GenBank/DDBJ databases">
        <title>Hymenobacter terrestris sp. nov. and Hymenobacter lapidiphilus sp. nov., isolated from regoliths in Antarctica.</title>
        <authorList>
            <person name="Sedlacek I."/>
            <person name="Pantucek R."/>
            <person name="Zeman M."/>
            <person name="Holochova P."/>
            <person name="Kralova S."/>
            <person name="Stankova E."/>
            <person name="Sedo O."/>
            <person name="Micenkova L."/>
            <person name="Svec P."/>
            <person name="Gupta V."/>
            <person name="Sood U."/>
            <person name="Korpole U.S."/>
            <person name="Lal R."/>
        </authorList>
    </citation>
    <scope>NUCLEOTIDE SEQUENCE [LARGE SCALE GENOMIC DNA]</scope>
    <source>
        <strain evidence="1 2">P5252</strain>
    </source>
</reference>